<proteinExistence type="predicted"/>
<gene>
    <name evidence="2" type="ORF">ACFPCZ_20770</name>
</gene>
<evidence type="ECO:0000256" key="1">
    <source>
        <dbReference type="SAM" id="MobiDB-lite"/>
    </source>
</evidence>
<evidence type="ECO:0000313" key="3">
    <source>
        <dbReference type="Proteomes" id="UP001595858"/>
    </source>
</evidence>
<feature type="compositionally biased region" description="Low complexity" evidence="1">
    <location>
        <begin position="1"/>
        <end position="14"/>
    </location>
</feature>
<comment type="caution">
    <text evidence="2">The sequence shown here is derived from an EMBL/GenBank/DDBJ whole genome shotgun (WGS) entry which is preliminary data.</text>
</comment>
<protein>
    <submittedName>
        <fullName evidence="2">Uncharacterized protein</fullName>
    </submittedName>
</protein>
<organism evidence="2 3">
    <name type="scientific">Streptomonospora arabica</name>
    <dbReference type="NCBI Taxonomy" id="412417"/>
    <lineage>
        <taxon>Bacteria</taxon>
        <taxon>Bacillati</taxon>
        <taxon>Actinomycetota</taxon>
        <taxon>Actinomycetes</taxon>
        <taxon>Streptosporangiales</taxon>
        <taxon>Nocardiopsidaceae</taxon>
        <taxon>Streptomonospora</taxon>
    </lineage>
</organism>
<dbReference type="Proteomes" id="UP001595858">
    <property type="component" value="Unassembled WGS sequence"/>
</dbReference>
<name>A0ABV9SRV8_9ACTN</name>
<accession>A0ABV9SRV8</accession>
<dbReference type="RefSeq" id="WP_344141310.1">
    <property type="nucleotide sequence ID" value="NZ_BAAAQI010000002.1"/>
</dbReference>
<evidence type="ECO:0000313" key="2">
    <source>
        <dbReference type="EMBL" id="MFC4869074.1"/>
    </source>
</evidence>
<keyword evidence="3" id="KW-1185">Reference proteome</keyword>
<feature type="region of interest" description="Disordered" evidence="1">
    <location>
        <begin position="1"/>
        <end position="23"/>
    </location>
</feature>
<reference evidence="3" key="1">
    <citation type="journal article" date="2019" name="Int. J. Syst. Evol. Microbiol.">
        <title>The Global Catalogue of Microorganisms (GCM) 10K type strain sequencing project: providing services to taxonomists for standard genome sequencing and annotation.</title>
        <authorList>
            <consortium name="The Broad Institute Genomics Platform"/>
            <consortium name="The Broad Institute Genome Sequencing Center for Infectious Disease"/>
            <person name="Wu L."/>
            <person name="Ma J."/>
        </authorList>
    </citation>
    <scope>NUCLEOTIDE SEQUENCE [LARGE SCALE GENOMIC DNA]</scope>
    <source>
        <strain evidence="3">CGMCC 4.7304</strain>
    </source>
</reference>
<sequence>MRTPLALAAADTAPEPNGGFFSDSRPVAPSALAGDDELARLVCERTARLLETAPLA</sequence>
<dbReference type="EMBL" id="JBHSIY010000026">
    <property type="protein sequence ID" value="MFC4869074.1"/>
    <property type="molecule type" value="Genomic_DNA"/>
</dbReference>